<feature type="chain" id="PRO_5037619968" evidence="4">
    <location>
        <begin position="22"/>
        <end position="592"/>
    </location>
</feature>
<feature type="domain" description="Bacterial surface antigen (D15)" evidence="5">
    <location>
        <begin position="300"/>
        <end position="592"/>
    </location>
</feature>
<dbReference type="InterPro" id="IPR000184">
    <property type="entry name" value="Bac_surfAg_D15"/>
</dbReference>
<keyword evidence="7" id="KW-1185">Reference proteome</keyword>
<comment type="caution">
    <text evidence="6">The sequence shown here is derived from an EMBL/GenBank/DDBJ whole genome shotgun (WGS) entry which is preliminary data.</text>
</comment>
<dbReference type="EMBL" id="BMLF01000002">
    <property type="protein sequence ID" value="GGM01410.1"/>
    <property type="molecule type" value="Genomic_DNA"/>
</dbReference>
<sequence length="592" mass="63148">MIRSLLTACTVTVLAASQLYATEARLVATGAGSDLQEDLEAASLALGAVEEGTTDGQELIAAAQADYQRMVAALYENGYFGGVVSIKLDGTEAADVSPLRRVASVNNILITVVPGPRYRFSRAQIAPLPRDAEPVEGYRVGETATTPVIRRAAQDGVDDWREAGHAKADVAGQDIVAEHANATVRSRIDLAPGPFLRFGRALLSERSQTSAVRQERILAIAGIPTGEAFSPQEVREAQRRLRRTGAFRSAVVDEAEVPNRDGSLDMIVDVEDTLPRRFGFGLELSSDEGAAANAYWLHRNLFGGAERFRIDGDVSGVGGDSGGIDYGLTAQLTRPAFLHPDNDARFRITLEHNDEPAYVSDLFEAIAGVQRYFSEDLTGEFGLGVRFARVEDAYGERNFNHVLGRGDLTWDRRDDELDPRSGYYTEVGAIPFLGIDGSESGARLSTDLRAFYSFSERFTLAGRVQAGSVLGASIEGTPPEFLFFSGGGGTVRGQDYQSLSGAIVAGQPVGGRSFLGLSGEIRAKVTDSIGVVGFVDYGYVSPGPDFSGGDDHAGAGIGGRYYTPIGPVRFDIAVPISGESGYGIYVGIGQAF</sequence>
<evidence type="ECO:0000256" key="4">
    <source>
        <dbReference type="SAM" id="SignalP"/>
    </source>
</evidence>
<dbReference type="Gene3D" id="2.40.160.50">
    <property type="entry name" value="membrane protein fhac: a member of the omp85/tpsb transporter family"/>
    <property type="match status" value="1"/>
</dbReference>
<comment type="subcellular location">
    <subcellularLocation>
        <location evidence="1">Membrane</location>
    </subcellularLocation>
</comment>
<dbReference type="AlphaFoldDB" id="A0A917SWN5"/>
<reference evidence="6" key="2">
    <citation type="submission" date="2020-09" db="EMBL/GenBank/DDBJ databases">
        <authorList>
            <person name="Sun Q."/>
            <person name="Zhou Y."/>
        </authorList>
    </citation>
    <scope>NUCLEOTIDE SEQUENCE</scope>
    <source>
        <strain evidence="6">CGMCC 1.6293</strain>
    </source>
</reference>
<evidence type="ECO:0000256" key="1">
    <source>
        <dbReference type="ARBA" id="ARBA00004370"/>
    </source>
</evidence>
<organism evidence="6 7">
    <name type="scientific">Pseudooceanicola nanhaiensis</name>
    <dbReference type="NCBI Taxonomy" id="375761"/>
    <lineage>
        <taxon>Bacteria</taxon>
        <taxon>Pseudomonadati</taxon>
        <taxon>Pseudomonadota</taxon>
        <taxon>Alphaproteobacteria</taxon>
        <taxon>Rhodobacterales</taxon>
        <taxon>Paracoccaceae</taxon>
        <taxon>Pseudooceanicola</taxon>
    </lineage>
</organism>
<dbReference type="RefSeq" id="WP_028287722.1">
    <property type="nucleotide sequence ID" value="NZ_BMLF01000002.1"/>
</dbReference>
<reference evidence="6" key="1">
    <citation type="journal article" date="2014" name="Int. J. Syst. Evol. Microbiol.">
        <title>Complete genome sequence of Corynebacterium casei LMG S-19264T (=DSM 44701T), isolated from a smear-ripened cheese.</title>
        <authorList>
            <consortium name="US DOE Joint Genome Institute (JGI-PGF)"/>
            <person name="Walter F."/>
            <person name="Albersmeier A."/>
            <person name="Kalinowski J."/>
            <person name="Ruckert C."/>
        </authorList>
    </citation>
    <scope>NUCLEOTIDE SEQUENCE</scope>
    <source>
        <strain evidence="6">CGMCC 1.6293</strain>
    </source>
</reference>
<evidence type="ECO:0000313" key="7">
    <source>
        <dbReference type="Proteomes" id="UP000649829"/>
    </source>
</evidence>
<dbReference type="Proteomes" id="UP000649829">
    <property type="component" value="Unassembled WGS sequence"/>
</dbReference>
<dbReference type="GO" id="GO:0019867">
    <property type="term" value="C:outer membrane"/>
    <property type="evidence" value="ECO:0007669"/>
    <property type="project" value="InterPro"/>
</dbReference>
<evidence type="ECO:0000256" key="3">
    <source>
        <dbReference type="ARBA" id="ARBA00023136"/>
    </source>
</evidence>
<proteinExistence type="predicted"/>
<keyword evidence="3" id="KW-0472">Membrane</keyword>
<feature type="signal peptide" evidence="4">
    <location>
        <begin position="1"/>
        <end position="21"/>
    </location>
</feature>
<keyword evidence="2" id="KW-0812">Transmembrane</keyword>
<evidence type="ECO:0000313" key="6">
    <source>
        <dbReference type="EMBL" id="GGM01410.1"/>
    </source>
</evidence>
<accession>A0A917SWN5</accession>
<protein>
    <submittedName>
        <fullName evidence="6">Outer membrane protein assembly factor</fullName>
    </submittedName>
</protein>
<keyword evidence="2" id="KW-1134">Transmembrane beta strand</keyword>
<evidence type="ECO:0000256" key="2">
    <source>
        <dbReference type="ARBA" id="ARBA00022452"/>
    </source>
</evidence>
<keyword evidence="4" id="KW-0732">Signal</keyword>
<dbReference type="InterPro" id="IPR039910">
    <property type="entry name" value="D15-like"/>
</dbReference>
<evidence type="ECO:0000259" key="5">
    <source>
        <dbReference type="Pfam" id="PF01103"/>
    </source>
</evidence>
<dbReference type="PANTHER" id="PTHR12815">
    <property type="entry name" value="SORTING AND ASSEMBLY MACHINERY SAMM50 PROTEIN FAMILY MEMBER"/>
    <property type="match status" value="1"/>
</dbReference>
<dbReference type="Pfam" id="PF01103">
    <property type="entry name" value="Omp85"/>
    <property type="match status" value="1"/>
</dbReference>
<dbReference type="Gene3D" id="3.10.20.310">
    <property type="entry name" value="membrane protein fhac"/>
    <property type="match status" value="1"/>
</dbReference>
<dbReference type="PANTHER" id="PTHR12815:SF42">
    <property type="entry name" value="BACTERIAL SURFACE ANTIGEN (D15) DOMAIN-CONTAINING PROTEIN"/>
    <property type="match status" value="1"/>
</dbReference>
<name>A0A917SWN5_9RHOB</name>
<gene>
    <name evidence="6" type="ORF">GCM10011534_24070</name>
</gene>